<evidence type="ECO:0000313" key="1">
    <source>
        <dbReference type="EMBL" id="CAD7230312.1"/>
    </source>
</evidence>
<organism evidence="1">
    <name type="scientific">Cyprideis torosa</name>
    <dbReference type="NCBI Taxonomy" id="163714"/>
    <lineage>
        <taxon>Eukaryota</taxon>
        <taxon>Metazoa</taxon>
        <taxon>Ecdysozoa</taxon>
        <taxon>Arthropoda</taxon>
        <taxon>Crustacea</taxon>
        <taxon>Oligostraca</taxon>
        <taxon>Ostracoda</taxon>
        <taxon>Podocopa</taxon>
        <taxon>Podocopida</taxon>
        <taxon>Cytherocopina</taxon>
        <taxon>Cytheroidea</taxon>
        <taxon>Cytherideidae</taxon>
        <taxon>Cyprideis</taxon>
    </lineage>
</organism>
<reference evidence="1" key="1">
    <citation type="submission" date="2020-11" db="EMBL/GenBank/DDBJ databases">
        <authorList>
            <person name="Tran Van P."/>
        </authorList>
    </citation>
    <scope>NUCLEOTIDE SEQUENCE</scope>
</reference>
<sequence>MPDTTKEELWDAEHAWIGGAVLDGSVWRWNSSGKELESFISGELPIDDFYGLTINVHSKELVPFKLKSLSLSPGHQTIHSYVCETDPRETGQTGSSVPQTVARDPSECQAELLVAKEERTAALERELREERRLLATKEEMILKQQELLVAKEERTAALENDLREEKRRNGVKISALERELREERRLRGTKDAKISALEEKNSVLEDQLEAHSRHCFPGSASLPQEGVITATKRELQNLAQPGASPQPPSLTIGAWTIHLFRRQETNLFLVVTHCGRVDQAYSLTFQVRMWSSSTRTYTGEYFDRRRRTGAVDLQSKVDLSNHLSKYGDEESFRLEVRLLEAVATDVKANTEKNEFTIKARLANVSAMEPFDQVYSEPHFLRGFRLRLAAIRGSDSLFLALSCIGNVVEGDYSVRVTKTVTLERIGLKGGPETKSATVTYDRRYVVLGWNFVKWEELVAPGSGWIGEDGSVSVTAAVKINK</sequence>
<accession>A0A7R8WES2</accession>
<gene>
    <name evidence="1" type="ORF">CTOB1V02_LOCUS8173</name>
</gene>
<dbReference type="AlphaFoldDB" id="A0A7R8WES2"/>
<name>A0A7R8WES2_9CRUS</name>
<proteinExistence type="predicted"/>
<protein>
    <submittedName>
        <fullName evidence="1">Uncharacterized protein</fullName>
    </submittedName>
</protein>
<dbReference type="EMBL" id="OB662606">
    <property type="protein sequence ID" value="CAD7230312.1"/>
    <property type="molecule type" value="Genomic_DNA"/>
</dbReference>